<dbReference type="Proteomes" id="UP000712600">
    <property type="component" value="Unassembled WGS sequence"/>
</dbReference>
<gene>
    <name evidence="1" type="ORF">F2Q69_00005312</name>
</gene>
<name>A0A8S9PF14_BRACR</name>
<dbReference type="PANTHER" id="PTHR47926">
    <property type="entry name" value="PENTATRICOPEPTIDE REPEAT-CONTAINING PROTEIN"/>
    <property type="match status" value="1"/>
</dbReference>
<comment type="caution">
    <text evidence="1">The sequence shown here is derived from an EMBL/GenBank/DDBJ whole genome shotgun (WGS) entry which is preliminary data.</text>
</comment>
<dbReference type="InterPro" id="IPR046960">
    <property type="entry name" value="PPR_At4g14850-like_plant"/>
</dbReference>
<evidence type="ECO:0000313" key="1">
    <source>
        <dbReference type="EMBL" id="KAF3511617.1"/>
    </source>
</evidence>
<proteinExistence type="predicted"/>
<sequence length="178" mass="20054">HRLRQRHRLYAVLVVSYATSVLRFITNPSTFCYDTIIRVYTIHAPSLSPHGFFVQMRRRSAHPDFHNTLFKSCGKKNGLKAREVVRARELFDSMPFRDLVSWNSLVAGAGLIEQAGEMIEKMPKEGGNREKLLAWSGLLGLGFRIHGNMDMVAEKAAERVKDLSPEGVYSDGGDVCKC</sequence>
<dbReference type="GO" id="GO:0003723">
    <property type="term" value="F:RNA binding"/>
    <property type="evidence" value="ECO:0007669"/>
    <property type="project" value="InterPro"/>
</dbReference>
<dbReference type="GO" id="GO:0009451">
    <property type="term" value="P:RNA modification"/>
    <property type="evidence" value="ECO:0007669"/>
    <property type="project" value="InterPro"/>
</dbReference>
<accession>A0A8S9PF14</accession>
<dbReference type="Gene3D" id="1.25.40.10">
    <property type="entry name" value="Tetratricopeptide repeat domain"/>
    <property type="match status" value="1"/>
</dbReference>
<feature type="non-terminal residue" evidence="1">
    <location>
        <position position="1"/>
    </location>
</feature>
<dbReference type="EMBL" id="QGKX02001521">
    <property type="protein sequence ID" value="KAF3511617.1"/>
    <property type="molecule type" value="Genomic_DNA"/>
</dbReference>
<reference evidence="1" key="1">
    <citation type="submission" date="2019-12" db="EMBL/GenBank/DDBJ databases">
        <title>Genome sequencing and annotation of Brassica cretica.</title>
        <authorList>
            <person name="Studholme D.J."/>
            <person name="Sarris P."/>
        </authorList>
    </citation>
    <scope>NUCLEOTIDE SEQUENCE</scope>
    <source>
        <strain evidence="1">PFS-109/04</strain>
        <tissue evidence="1">Leaf</tissue>
    </source>
</reference>
<dbReference type="InterPro" id="IPR011990">
    <property type="entry name" value="TPR-like_helical_dom_sf"/>
</dbReference>
<evidence type="ECO:0008006" key="3">
    <source>
        <dbReference type="Google" id="ProtNLM"/>
    </source>
</evidence>
<dbReference type="AlphaFoldDB" id="A0A8S9PF14"/>
<organism evidence="1 2">
    <name type="scientific">Brassica cretica</name>
    <name type="common">Mustard</name>
    <dbReference type="NCBI Taxonomy" id="69181"/>
    <lineage>
        <taxon>Eukaryota</taxon>
        <taxon>Viridiplantae</taxon>
        <taxon>Streptophyta</taxon>
        <taxon>Embryophyta</taxon>
        <taxon>Tracheophyta</taxon>
        <taxon>Spermatophyta</taxon>
        <taxon>Magnoliopsida</taxon>
        <taxon>eudicotyledons</taxon>
        <taxon>Gunneridae</taxon>
        <taxon>Pentapetalae</taxon>
        <taxon>rosids</taxon>
        <taxon>malvids</taxon>
        <taxon>Brassicales</taxon>
        <taxon>Brassicaceae</taxon>
        <taxon>Brassiceae</taxon>
        <taxon>Brassica</taxon>
    </lineage>
</organism>
<evidence type="ECO:0000313" key="2">
    <source>
        <dbReference type="Proteomes" id="UP000712600"/>
    </source>
</evidence>
<protein>
    <recommendedName>
        <fullName evidence="3">Pentatricopeptide repeat-containing protein</fullName>
    </recommendedName>
</protein>